<feature type="transmembrane region" description="Helical" evidence="6">
    <location>
        <begin position="24"/>
        <end position="41"/>
    </location>
</feature>
<protein>
    <recommendedName>
        <fullName evidence="7">O-antigen ligase-related domain-containing protein</fullName>
    </recommendedName>
</protein>
<feature type="transmembrane region" description="Helical" evidence="6">
    <location>
        <begin position="323"/>
        <end position="343"/>
    </location>
</feature>
<dbReference type="InterPro" id="IPR051533">
    <property type="entry name" value="WaaL-like"/>
</dbReference>
<sequence length="541" mass="58380">MSLTEARSEPLSSSQPPLVAVRDYARPVAIIAFWAIFLLALLNRGATEIESRIVVTAAIYLLLVPAILLFGPPKAGAGKVLAAACLLLGALIVQVLLQASSIPGIARANPAWSTAAMFMQTAPAATISLTPADDRLGLMSAALPFGAFMAGLVLFDSDERAAKTLRWFAIAGGWLALFSIVQFVLFPEALGFIQKRFYLGSLTGLFINRNTAATFFGLILLTLAALLHKSLLAPDWARVKALVANRLTVPAEQKQLIRRAAFLGVLAGFCFIALMLTGSRAGIGSSLAALILLILLIVFNSPARTGRNGASSRRRQRGTRRRAALLIAIAIALFALFASRVALRMETRLEDDMRFCYMPGIARAIADNWPQGSGLASFTEIYAPYHVARCGVDAVVTHAHNVYAEGLLTLGAAFPFYLAFFTLIQLVIFIRGALKRRNYRYASHLGLAALLLVLLHSTLDFSLQIPGFAMAYAVFLAPVVTLCLNPPGMEREGRKRRRQFPEDAAMPAPGHSDPDSTNAAASAITDLRMQNRFRDLKGAGI</sequence>
<dbReference type="Pfam" id="PF04932">
    <property type="entry name" value="Wzy_C"/>
    <property type="match status" value="1"/>
</dbReference>
<evidence type="ECO:0000313" key="8">
    <source>
        <dbReference type="EMBL" id="CUX60348.1"/>
    </source>
</evidence>
<dbReference type="InterPro" id="IPR007016">
    <property type="entry name" value="O-antigen_ligase-rel_domated"/>
</dbReference>
<dbReference type="EMBL" id="FBWG01000047">
    <property type="protein sequence ID" value="CUX60348.1"/>
    <property type="molecule type" value="Genomic_DNA"/>
</dbReference>
<dbReference type="Proteomes" id="UP000191987">
    <property type="component" value="Unassembled WGS sequence"/>
</dbReference>
<dbReference type="RefSeq" id="WP_244557334.1">
    <property type="nucleotide sequence ID" value="NZ_LT009749.1"/>
</dbReference>
<organism evidence="8 9">
    <name type="scientific">Agrobacterium deltaense Zutra 3/1</name>
    <dbReference type="NCBI Taxonomy" id="1183427"/>
    <lineage>
        <taxon>Bacteria</taxon>
        <taxon>Pseudomonadati</taxon>
        <taxon>Pseudomonadota</taxon>
        <taxon>Alphaproteobacteria</taxon>
        <taxon>Hyphomicrobiales</taxon>
        <taxon>Rhizobiaceae</taxon>
        <taxon>Rhizobium/Agrobacterium group</taxon>
        <taxon>Agrobacterium</taxon>
    </lineage>
</organism>
<gene>
    <name evidence="8" type="ORF">AGR7C_Lc80215</name>
</gene>
<feature type="domain" description="O-antigen ligase-related" evidence="7">
    <location>
        <begin position="267"/>
        <end position="411"/>
    </location>
</feature>
<feature type="transmembrane region" description="Helical" evidence="6">
    <location>
        <begin position="53"/>
        <end position="71"/>
    </location>
</feature>
<proteinExistence type="predicted"/>
<evidence type="ECO:0000313" key="9">
    <source>
        <dbReference type="Proteomes" id="UP000191987"/>
    </source>
</evidence>
<evidence type="ECO:0000256" key="1">
    <source>
        <dbReference type="ARBA" id="ARBA00004141"/>
    </source>
</evidence>
<feature type="transmembrane region" description="Helical" evidence="6">
    <location>
        <begin position="77"/>
        <end position="97"/>
    </location>
</feature>
<name>A0A1S7RZU6_9HYPH</name>
<feature type="transmembrane region" description="Helical" evidence="6">
    <location>
        <begin position="465"/>
        <end position="488"/>
    </location>
</feature>
<evidence type="ECO:0000259" key="7">
    <source>
        <dbReference type="Pfam" id="PF04932"/>
    </source>
</evidence>
<evidence type="ECO:0000256" key="3">
    <source>
        <dbReference type="ARBA" id="ARBA00022989"/>
    </source>
</evidence>
<feature type="transmembrane region" description="Helical" evidence="6">
    <location>
        <begin position="136"/>
        <end position="155"/>
    </location>
</feature>
<feature type="transmembrane region" description="Helical" evidence="6">
    <location>
        <begin position="109"/>
        <end position="130"/>
    </location>
</feature>
<dbReference type="PANTHER" id="PTHR37422:SF23">
    <property type="entry name" value="TEICHURONIC ACID BIOSYNTHESIS PROTEIN TUAE"/>
    <property type="match status" value="1"/>
</dbReference>
<dbReference type="AlphaFoldDB" id="A0A1S7RZU6"/>
<feature type="transmembrane region" description="Helical" evidence="6">
    <location>
        <begin position="167"/>
        <end position="186"/>
    </location>
</feature>
<keyword evidence="4 6" id="KW-0472">Membrane</keyword>
<evidence type="ECO:0000256" key="2">
    <source>
        <dbReference type="ARBA" id="ARBA00022692"/>
    </source>
</evidence>
<accession>A0A1S7RZU6</accession>
<dbReference type="GO" id="GO:0016020">
    <property type="term" value="C:membrane"/>
    <property type="evidence" value="ECO:0007669"/>
    <property type="project" value="UniProtKB-SubCell"/>
</dbReference>
<keyword evidence="2 6" id="KW-0812">Transmembrane</keyword>
<reference evidence="8 9" key="1">
    <citation type="submission" date="2016-01" db="EMBL/GenBank/DDBJ databases">
        <authorList>
            <person name="Oliw E.H."/>
        </authorList>
    </citation>
    <scope>NUCLEOTIDE SEQUENCE [LARGE SCALE GENOMIC DNA]</scope>
    <source>
        <strain evidence="8 9">Zutra 3-1</strain>
    </source>
</reference>
<evidence type="ECO:0000256" key="4">
    <source>
        <dbReference type="ARBA" id="ARBA00023136"/>
    </source>
</evidence>
<feature type="transmembrane region" description="Helical" evidence="6">
    <location>
        <begin position="407"/>
        <end position="429"/>
    </location>
</feature>
<evidence type="ECO:0000256" key="6">
    <source>
        <dbReference type="SAM" id="Phobius"/>
    </source>
</evidence>
<feature type="transmembrane region" description="Helical" evidence="6">
    <location>
        <begin position="256"/>
        <end position="276"/>
    </location>
</feature>
<feature type="region of interest" description="Disordered" evidence="5">
    <location>
        <begin position="490"/>
        <end position="521"/>
    </location>
</feature>
<comment type="subcellular location">
    <subcellularLocation>
        <location evidence="1">Membrane</location>
        <topology evidence="1">Multi-pass membrane protein</topology>
    </subcellularLocation>
</comment>
<evidence type="ECO:0000256" key="5">
    <source>
        <dbReference type="SAM" id="MobiDB-lite"/>
    </source>
</evidence>
<feature type="transmembrane region" description="Helical" evidence="6">
    <location>
        <begin position="282"/>
        <end position="302"/>
    </location>
</feature>
<feature type="transmembrane region" description="Helical" evidence="6">
    <location>
        <begin position="206"/>
        <end position="227"/>
    </location>
</feature>
<feature type="transmembrane region" description="Helical" evidence="6">
    <location>
        <begin position="441"/>
        <end position="459"/>
    </location>
</feature>
<dbReference type="PANTHER" id="PTHR37422">
    <property type="entry name" value="TEICHURONIC ACID BIOSYNTHESIS PROTEIN TUAE"/>
    <property type="match status" value="1"/>
</dbReference>
<keyword evidence="3 6" id="KW-1133">Transmembrane helix</keyword>